<dbReference type="NCBIfam" id="NF008112">
    <property type="entry name" value="PRK10859.1"/>
    <property type="match status" value="1"/>
</dbReference>
<evidence type="ECO:0000256" key="8">
    <source>
        <dbReference type="HAMAP-Rule" id="MF_02016"/>
    </source>
</evidence>
<dbReference type="InterPro" id="IPR001638">
    <property type="entry name" value="Solute-binding_3/MltF_N"/>
</dbReference>
<dbReference type="CDD" id="cd01009">
    <property type="entry name" value="PBP2_YfhD_N"/>
    <property type="match status" value="1"/>
</dbReference>
<comment type="caution">
    <text evidence="10">The sequence shown here is derived from an EMBL/GenBank/DDBJ whole genome shotgun (WGS) entry which is preliminary data.</text>
</comment>
<evidence type="ECO:0000256" key="5">
    <source>
        <dbReference type="ARBA" id="ARBA00023237"/>
    </source>
</evidence>
<organism evidence="10 11">
    <name type="scientific">Oceanococcus atlanticus</name>
    <dbReference type="NCBI Taxonomy" id="1317117"/>
    <lineage>
        <taxon>Bacteria</taxon>
        <taxon>Pseudomonadati</taxon>
        <taxon>Pseudomonadota</taxon>
        <taxon>Gammaproteobacteria</taxon>
        <taxon>Chromatiales</taxon>
        <taxon>Oceanococcaceae</taxon>
        <taxon>Oceanococcus</taxon>
    </lineage>
</organism>
<evidence type="ECO:0000256" key="1">
    <source>
        <dbReference type="ARBA" id="ARBA00007734"/>
    </source>
</evidence>
<dbReference type="STRING" id="1317117.ATO7_08747"/>
<evidence type="ECO:0000256" key="2">
    <source>
        <dbReference type="ARBA" id="ARBA00010333"/>
    </source>
</evidence>
<keyword evidence="5 8" id="KW-0998">Cell outer membrane</keyword>
<comment type="domain">
    <text evidence="8">The N-terminal domain does not have lytic activity and probably modulates enzymatic activity. The C-terminal domain is the catalytic active domain.</text>
</comment>
<keyword evidence="11" id="KW-1185">Reference proteome</keyword>
<feature type="domain" description="Solute-binding protein family 3/N-terminal" evidence="9">
    <location>
        <begin position="34"/>
        <end position="257"/>
    </location>
</feature>
<keyword evidence="7 8" id="KW-0961">Cell wall biogenesis/degradation</keyword>
<dbReference type="PANTHER" id="PTHR35936:SF32">
    <property type="entry name" value="MEMBRANE-BOUND LYTIC MUREIN TRANSGLYCOSYLASE F"/>
    <property type="match status" value="1"/>
</dbReference>
<dbReference type="Pfam" id="PF01464">
    <property type="entry name" value="SLT"/>
    <property type="match status" value="1"/>
</dbReference>
<dbReference type="Gene3D" id="3.40.190.10">
    <property type="entry name" value="Periplasmic binding protein-like II"/>
    <property type="match status" value="2"/>
</dbReference>
<dbReference type="HAMAP" id="MF_02016">
    <property type="entry name" value="MltF"/>
    <property type="match status" value="1"/>
</dbReference>
<sequence length="479" mass="53456">MHVSVLALFALELSLLSTCSPTVSKLDQIKQLGVLRVATINSATTYYESGDGRTGFAYDLVSQFAESLGVALEIRVAASGAAALEAVSQQKVHLAAANLTITDNRSKNILFAPAVREVTPQLAYHIGSGKPRSLDRLKAPLRIPEESAHAELIESIASAHPKLSWETVPDVSSEDLLAQVGQGEILYTVGDSDLIAMTRRYHPKLGIAMDLGEPSRKAWAFRHHRDSSLFNEATRFLTQLRVSGELEKIEDRYFGHVDRLDFVSSRSLSQHIEERLPRFRKLFEQAGKDTGVDWRLLAAMSYQESHWNPKAVSPTGVRGLMMLTRDTARYMKVSNRTDPAQSIDGGARYFRLLLDRLPDEIPLPDRVWMALASYNMGYGHLLDVRNLTTLRNGDPNAWVDVRSNLGLLTQPKWHSQTKYGYARGKEAEVYVGNIRTYLDVLTWMTRGEDTNRDAALATPRKKAPEFMGPSPLEIDLPLL</sequence>
<dbReference type="Pfam" id="PF00497">
    <property type="entry name" value="SBP_bac_3"/>
    <property type="match status" value="1"/>
</dbReference>
<dbReference type="EC" id="4.2.2.n1" evidence="8"/>
<comment type="caution">
    <text evidence="8">Lacks conserved residue(s) required for the propagation of feature annotation.</text>
</comment>
<dbReference type="CDD" id="cd13403">
    <property type="entry name" value="MLTF-like"/>
    <property type="match status" value="1"/>
</dbReference>
<dbReference type="Proteomes" id="UP000192342">
    <property type="component" value="Unassembled WGS sequence"/>
</dbReference>
<dbReference type="RefSeq" id="WP_158523126.1">
    <property type="nucleotide sequence ID" value="NZ_AQQV01000002.1"/>
</dbReference>
<evidence type="ECO:0000259" key="9">
    <source>
        <dbReference type="SMART" id="SM00062"/>
    </source>
</evidence>
<feature type="active site" evidence="8">
    <location>
        <position position="304"/>
    </location>
</feature>
<protein>
    <recommendedName>
        <fullName evidence="8">Membrane-bound lytic murein transglycosylase F</fullName>
        <ecNumber evidence="8">4.2.2.n1</ecNumber>
    </recommendedName>
    <alternativeName>
        <fullName evidence="8">Murein lyase F</fullName>
    </alternativeName>
</protein>
<comment type="subcellular location">
    <subcellularLocation>
        <location evidence="8">Cell outer membrane</location>
        <topology evidence="8">Peripheral membrane protein</topology>
    </subcellularLocation>
    <text evidence="8">Attached to the inner leaflet of the outer membrane.</text>
</comment>
<dbReference type="GO" id="GO:0008933">
    <property type="term" value="F:peptidoglycan lytic transglycosylase activity"/>
    <property type="evidence" value="ECO:0007669"/>
    <property type="project" value="UniProtKB-UniRule"/>
</dbReference>
<dbReference type="OrthoDB" id="9815002at2"/>
<name>A0A1Y1SDM9_9GAMM</name>
<comment type="catalytic activity">
    <reaction evidence="8">
        <text>Exolytic cleavage of the (1-&gt;4)-beta-glycosidic linkage between N-acetylmuramic acid (MurNAc) and N-acetylglucosamine (GlcNAc) residues in peptidoglycan, from either the reducing or the non-reducing ends of the peptidoglycan chains, with concomitant formation of a 1,6-anhydrobond in the MurNAc residue.</text>
        <dbReference type="EC" id="4.2.2.n1"/>
    </reaction>
</comment>
<dbReference type="GO" id="GO:0071555">
    <property type="term" value="P:cell wall organization"/>
    <property type="evidence" value="ECO:0007669"/>
    <property type="project" value="UniProtKB-KW"/>
</dbReference>
<evidence type="ECO:0000256" key="7">
    <source>
        <dbReference type="ARBA" id="ARBA00023316"/>
    </source>
</evidence>
<feature type="region of interest" description="LT domain" evidence="8">
    <location>
        <begin position="258"/>
        <end position="479"/>
    </location>
</feature>
<dbReference type="SMART" id="SM00062">
    <property type="entry name" value="PBPb"/>
    <property type="match status" value="1"/>
</dbReference>
<dbReference type="PROSITE" id="PS00922">
    <property type="entry name" value="TRANSGLYCOSYLASE"/>
    <property type="match status" value="1"/>
</dbReference>
<comment type="similarity">
    <text evidence="1">Belongs to the transglycosylase Slt family.</text>
</comment>
<dbReference type="Gene3D" id="1.10.530.10">
    <property type="match status" value="1"/>
</dbReference>
<gene>
    <name evidence="8" type="primary">mltF</name>
    <name evidence="10" type="ORF">ATO7_08747</name>
</gene>
<dbReference type="InterPro" id="IPR000189">
    <property type="entry name" value="Transglyc_AS"/>
</dbReference>
<evidence type="ECO:0000313" key="11">
    <source>
        <dbReference type="Proteomes" id="UP000192342"/>
    </source>
</evidence>
<accession>A0A1Y1SDM9</accession>
<comment type="similarity">
    <text evidence="2">Belongs to the bacterial solute-binding protein 3 family.</text>
</comment>
<reference evidence="10 11" key="1">
    <citation type="submission" date="2013-04" db="EMBL/GenBank/DDBJ databases">
        <title>Oceanococcus atlanticus 22II-S10r2 Genome Sequencing.</title>
        <authorList>
            <person name="Lai Q."/>
            <person name="Li G."/>
            <person name="Shao Z."/>
        </authorList>
    </citation>
    <scope>NUCLEOTIDE SEQUENCE [LARGE SCALE GENOMIC DNA]</scope>
    <source>
        <strain evidence="10 11">22II-S10r2</strain>
    </source>
</reference>
<dbReference type="GO" id="GO:0016998">
    <property type="term" value="P:cell wall macromolecule catabolic process"/>
    <property type="evidence" value="ECO:0007669"/>
    <property type="project" value="UniProtKB-UniRule"/>
</dbReference>
<dbReference type="InterPro" id="IPR023703">
    <property type="entry name" value="MltF"/>
</dbReference>
<comment type="function">
    <text evidence="8">Murein-degrading enzyme that degrades murein glycan strands and insoluble, high-molecular weight murein sacculi, with the concomitant formation of a 1,6-anhydromuramoyl product. Lytic transglycosylases (LTs) play an integral role in the metabolism of the peptidoglycan (PG) sacculus. Their lytic action creates space within the PG sacculus to allow for its expansion as well as for the insertion of various structures such as secretion systems and flagella.</text>
</comment>
<dbReference type="SUPFAM" id="SSF53955">
    <property type="entry name" value="Lysozyme-like"/>
    <property type="match status" value="1"/>
</dbReference>
<keyword evidence="3 8" id="KW-0732">Signal</keyword>
<evidence type="ECO:0000256" key="4">
    <source>
        <dbReference type="ARBA" id="ARBA00023136"/>
    </source>
</evidence>
<evidence type="ECO:0000313" key="10">
    <source>
        <dbReference type="EMBL" id="ORE87115.1"/>
    </source>
</evidence>
<comment type="similarity">
    <text evidence="8">In the N-terminal section; belongs to the bacterial solute-binding protein 3 family.</text>
</comment>
<keyword evidence="4 8" id="KW-0472">Membrane</keyword>
<dbReference type="GO" id="GO:0009279">
    <property type="term" value="C:cell outer membrane"/>
    <property type="evidence" value="ECO:0007669"/>
    <property type="project" value="UniProtKB-SubCell"/>
</dbReference>
<dbReference type="InterPro" id="IPR008258">
    <property type="entry name" value="Transglycosylase_SLT_dom_1"/>
</dbReference>
<proteinExistence type="inferred from homology"/>
<dbReference type="InterPro" id="IPR023346">
    <property type="entry name" value="Lysozyme-like_dom_sf"/>
</dbReference>
<dbReference type="PANTHER" id="PTHR35936">
    <property type="entry name" value="MEMBRANE-BOUND LYTIC MUREIN TRANSGLYCOSYLASE F"/>
    <property type="match status" value="1"/>
</dbReference>
<keyword evidence="6 8" id="KW-0456">Lyase</keyword>
<evidence type="ECO:0000256" key="3">
    <source>
        <dbReference type="ARBA" id="ARBA00022729"/>
    </source>
</evidence>
<comment type="similarity">
    <text evidence="8">In the C-terminal section; belongs to the transglycosylase Slt family.</text>
</comment>
<dbReference type="AlphaFoldDB" id="A0A1Y1SDM9"/>
<dbReference type="SUPFAM" id="SSF53850">
    <property type="entry name" value="Periplasmic binding protein-like II"/>
    <property type="match status" value="1"/>
</dbReference>
<dbReference type="GO" id="GO:0009253">
    <property type="term" value="P:peptidoglycan catabolic process"/>
    <property type="evidence" value="ECO:0007669"/>
    <property type="project" value="TreeGrafter"/>
</dbReference>
<dbReference type="EMBL" id="AQQV01000002">
    <property type="protein sequence ID" value="ORE87115.1"/>
    <property type="molecule type" value="Genomic_DNA"/>
</dbReference>
<evidence type="ECO:0000256" key="6">
    <source>
        <dbReference type="ARBA" id="ARBA00023239"/>
    </source>
</evidence>